<evidence type="ECO:0000313" key="1">
    <source>
        <dbReference type="EMBL" id="EKD30583.1"/>
    </source>
</evidence>
<dbReference type="AlphaFoldDB" id="K1YEA4"/>
<sequence length="98" mass="11698">MEQIGQEDITEIQTRIHGSLLMDSKTKEYLRMVVQDPEIAKLVKEHLETYVPYEQTVLEEMNPKIQQFVSQWEKWIESIERLEEKEEVKFAIGALQYI</sequence>
<dbReference type="EMBL" id="AMFJ01034001">
    <property type="protein sequence ID" value="EKD30583.1"/>
    <property type="molecule type" value="Genomic_DNA"/>
</dbReference>
<comment type="caution">
    <text evidence="1">The sequence shown here is derived from an EMBL/GenBank/DDBJ whole genome shotgun (WGS) entry which is preliminary data.</text>
</comment>
<gene>
    <name evidence="1" type="ORF">ACD_78C00001G0001</name>
</gene>
<accession>K1YEA4</accession>
<protein>
    <submittedName>
        <fullName evidence="1">Uncharacterized protein</fullName>
    </submittedName>
</protein>
<organism evidence="1">
    <name type="scientific">uncultured bacterium</name>
    <name type="common">gcode 4</name>
    <dbReference type="NCBI Taxonomy" id="1234023"/>
    <lineage>
        <taxon>Bacteria</taxon>
        <taxon>environmental samples</taxon>
    </lineage>
</organism>
<proteinExistence type="predicted"/>
<reference evidence="1" key="1">
    <citation type="journal article" date="2012" name="Science">
        <title>Fermentation, hydrogen, and sulfur metabolism in multiple uncultivated bacterial phyla.</title>
        <authorList>
            <person name="Wrighton K.C."/>
            <person name="Thomas B.C."/>
            <person name="Sharon I."/>
            <person name="Miller C.S."/>
            <person name="Castelle C.J."/>
            <person name="VerBerkmoes N.C."/>
            <person name="Wilkins M.J."/>
            <person name="Hettich R.L."/>
            <person name="Lipton M.S."/>
            <person name="Williams K.H."/>
            <person name="Long P.E."/>
            <person name="Banfield J.F."/>
        </authorList>
    </citation>
    <scope>NUCLEOTIDE SEQUENCE [LARGE SCALE GENOMIC DNA]</scope>
</reference>
<name>K1YEA4_9BACT</name>